<comment type="caution">
    <text evidence="1">The sequence shown here is derived from an EMBL/GenBank/DDBJ whole genome shotgun (WGS) entry which is preliminary data.</text>
</comment>
<dbReference type="AlphaFoldDB" id="A5ZNZ0"/>
<evidence type="ECO:0000313" key="2">
    <source>
        <dbReference type="Proteomes" id="UP000006002"/>
    </source>
</evidence>
<reference evidence="1 2" key="2">
    <citation type="submission" date="2007-04" db="EMBL/GenBank/DDBJ databases">
        <title>Draft genome sequence of Ruminococcus obeum (ATCC 29174).</title>
        <authorList>
            <person name="Sudarsanam P."/>
            <person name="Ley R."/>
            <person name="Guruge J."/>
            <person name="Turnbaugh P.J."/>
            <person name="Mahowald M."/>
            <person name="Liep D."/>
            <person name="Gordon J."/>
        </authorList>
    </citation>
    <scope>NUCLEOTIDE SEQUENCE [LARGE SCALE GENOMIC DNA]</scope>
    <source>
        <strain evidence="1 2">ATCC 29174</strain>
    </source>
</reference>
<dbReference type="HOGENOM" id="CLU_3380794_0_0_9"/>
<reference evidence="1 2" key="1">
    <citation type="submission" date="2007-03" db="EMBL/GenBank/DDBJ databases">
        <authorList>
            <person name="Fulton L."/>
            <person name="Clifton S."/>
            <person name="Fulton B."/>
            <person name="Xu J."/>
            <person name="Minx P."/>
            <person name="Pepin K.H."/>
            <person name="Johnson M."/>
            <person name="Thiruvilangam P."/>
            <person name="Bhonagiri V."/>
            <person name="Nash W.E."/>
            <person name="Mardis E.R."/>
            <person name="Wilson R.K."/>
        </authorList>
    </citation>
    <scope>NUCLEOTIDE SEQUENCE [LARGE SCALE GENOMIC DNA]</scope>
    <source>
        <strain evidence="1 2">ATCC 29174</strain>
    </source>
</reference>
<name>A5ZNZ0_9FIRM</name>
<proteinExistence type="predicted"/>
<organism evidence="1 2">
    <name type="scientific">Blautia obeum ATCC 29174</name>
    <dbReference type="NCBI Taxonomy" id="411459"/>
    <lineage>
        <taxon>Bacteria</taxon>
        <taxon>Bacillati</taxon>
        <taxon>Bacillota</taxon>
        <taxon>Clostridia</taxon>
        <taxon>Lachnospirales</taxon>
        <taxon>Lachnospiraceae</taxon>
        <taxon>Blautia</taxon>
    </lineage>
</organism>
<protein>
    <submittedName>
        <fullName evidence="1">Uncharacterized protein</fullName>
    </submittedName>
</protein>
<dbReference type="Proteomes" id="UP000006002">
    <property type="component" value="Unassembled WGS sequence"/>
</dbReference>
<sequence length="33" mass="3912">MKAEECISTEYRICDGSWHRMLFTVKKGMSLEM</sequence>
<evidence type="ECO:0000313" key="1">
    <source>
        <dbReference type="EMBL" id="EDM88586.1"/>
    </source>
</evidence>
<accession>A5ZNZ0</accession>
<gene>
    <name evidence="1" type="ORF">RUMOBE_00707</name>
</gene>
<dbReference type="EMBL" id="AAVO02000002">
    <property type="protein sequence ID" value="EDM88586.1"/>
    <property type="molecule type" value="Genomic_DNA"/>
</dbReference>